<feature type="chain" id="PRO_5036116483" evidence="2">
    <location>
        <begin position="18"/>
        <end position="144"/>
    </location>
</feature>
<name>A0A485LGZ9_9STRA</name>
<accession>A0A485LGZ9</accession>
<feature type="compositionally biased region" description="Acidic residues" evidence="1">
    <location>
        <begin position="64"/>
        <end position="74"/>
    </location>
</feature>
<dbReference type="Proteomes" id="UP000332933">
    <property type="component" value="Unassembled WGS sequence"/>
</dbReference>
<dbReference type="AlphaFoldDB" id="A0A485LGZ9"/>
<feature type="signal peptide" evidence="2">
    <location>
        <begin position="1"/>
        <end position="17"/>
    </location>
</feature>
<reference evidence="4 5" key="1">
    <citation type="submission" date="2019-03" db="EMBL/GenBank/DDBJ databases">
        <authorList>
            <person name="Gaulin E."/>
            <person name="Dumas B."/>
        </authorList>
    </citation>
    <scope>NUCLEOTIDE SEQUENCE [LARGE SCALE GENOMIC DNA]</scope>
    <source>
        <strain evidence="4">CBS 568.67</strain>
    </source>
</reference>
<evidence type="ECO:0000313" key="3">
    <source>
        <dbReference type="EMBL" id="KAF0687284.1"/>
    </source>
</evidence>
<dbReference type="EMBL" id="CAADRA010006967">
    <property type="protein sequence ID" value="VFT97626.1"/>
    <property type="molecule type" value="Genomic_DNA"/>
</dbReference>
<organism evidence="4 5">
    <name type="scientific">Aphanomyces stellatus</name>
    <dbReference type="NCBI Taxonomy" id="120398"/>
    <lineage>
        <taxon>Eukaryota</taxon>
        <taxon>Sar</taxon>
        <taxon>Stramenopiles</taxon>
        <taxon>Oomycota</taxon>
        <taxon>Saprolegniomycetes</taxon>
        <taxon>Saprolegniales</taxon>
        <taxon>Verrucalvaceae</taxon>
        <taxon>Aphanomyces</taxon>
    </lineage>
</organism>
<dbReference type="OrthoDB" id="78011at2759"/>
<gene>
    <name evidence="4" type="primary">Aste57867_20950</name>
    <name evidence="3" type="ORF">As57867_020882</name>
    <name evidence="4" type="ORF">ASTE57867_20950</name>
</gene>
<keyword evidence="2" id="KW-0732">Signal</keyword>
<protein>
    <submittedName>
        <fullName evidence="4">Aste57867_20950 protein</fullName>
    </submittedName>
</protein>
<feature type="compositionally biased region" description="Low complexity" evidence="1">
    <location>
        <begin position="119"/>
        <end position="137"/>
    </location>
</feature>
<evidence type="ECO:0000313" key="4">
    <source>
        <dbReference type="EMBL" id="VFT97626.1"/>
    </source>
</evidence>
<keyword evidence="5" id="KW-1185">Reference proteome</keyword>
<feature type="compositionally biased region" description="Low complexity" evidence="1">
    <location>
        <begin position="81"/>
        <end position="96"/>
    </location>
</feature>
<dbReference type="EMBL" id="VJMH01006941">
    <property type="protein sequence ID" value="KAF0687284.1"/>
    <property type="molecule type" value="Genomic_DNA"/>
</dbReference>
<proteinExistence type="predicted"/>
<feature type="region of interest" description="Disordered" evidence="1">
    <location>
        <begin position="61"/>
        <end position="144"/>
    </location>
</feature>
<evidence type="ECO:0000256" key="1">
    <source>
        <dbReference type="SAM" id="MobiDB-lite"/>
    </source>
</evidence>
<evidence type="ECO:0000313" key="5">
    <source>
        <dbReference type="Proteomes" id="UP000332933"/>
    </source>
</evidence>
<evidence type="ECO:0000256" key="2">
    <source>
        <dbReference type="SAM" id="SignalP"/>
    </source>
</evidence>
<sequence length="144" mass="14774">MFAVATLFAAFAVVAQGSESQVCAQSYSQCDGQYWPNGVCCVDPNFDCVYQNEYLSLCLPHDDSTDDDSTDDSTDALVVGTDDAPTNTTNVTTVAPTPAPTDPLVVGSDVVTDTPTPAPTNATNATTAAPTNAPATTEASTGGR</sequence>
<reference evidence="3" key="2">
    <citation type="submission" date="2019-06" db="EMBL/GenBank/DDBJ databases">
        <title>Genomics analysis of Aphanomyces spp. identifies a new class of oomycete effector associated with host adaptation.</title>
        <authorList>
            <person name="Gaulin E."/>
        </authorList>
    </citation>
    <scope>NUCLEOTIDE SEQUENCE</scope>
    <source>
        <strain evidence="3">CBS 578.67</strain>
    </source>
</reference>